<keyword evidence="10" id="KW-1185">Reference proteome</keyword>
<dbReference type="KEGG" id="tum:CBW65_23210"/>
<dbReference type="GO" id="GO:0004181">
    <property type="term" value="F:metallocarboxypeptidase activity"/>
    <property type="evidence" value="ECO:0007669"/>
    <property type="project" value="InterPro"/>
</dbReference>
<dbReference type="SUPFAM" id="SSF55486">
    <property type="entry name" value="Metalloproteases ('zincins'), catalytic domain"/>
    <property type="match status" value="1"/>
</dbReference>
<protein>
    <submittedName>
        <fullName evidence="9">Oligoendopeptidase</fullName>
    </submittedName>
</protein>
<evidence type="ECO:0000259" key="7">
    <source>
        <dbReference type="Pfam" id="PF01432"/>
    </source>
</evidence>
<organism evidence="9 10">
    <name type="scientific">Tumebacillus avium</name>
    <dbReference type="NCBI Taxonomy" id="1903704"/>
    <lineage>
        <taxon>Bacteria</taxon>
        <taxon>Bacillati</taxon>
        <taxon>Bacillota</taxon>
        <taxon>Bacilli</taxon>
        <taxon>Bacillales</taxon>
        <taxon>Alicyclobacillaceae</taxon>
        <taxon>Tumebacillus</taxon>
    </lineage>
</organism>
<evidence type="ECO:0000256" key="5">
    <source>
        <dbReference type="ARBA" id="ARBA00023049"/>
    </source>
</evidence>
<evidence type="ECO:0000259" key="8">
    <source>
        <dbReference type="Pfam" id="PF08439"/>
    </source>
</evidence>
<dbReference type="Gene3D" id="1.20.140.70">
    <property type="entry name" value="Oligopeptidase f, N-terminal domain"/>
    <property type="match status" value="1"/>
</dbReference>
<dbReference type="GO" id="GO:0006508">
    <property type="term" value="P:proteolysis"/>
    <property type="evidence" value="ECO:0007669"/>
    <property type="project" value="UniProtKB-KW"/>
</dbReference>
<dbReference type="InterPro" id="IPR034006">
    <property type="entry name" value="M3B_PepF_2"/>
</dbReference>
<dbReference type="Pfam" id="PF01432">
    <property type="entry name" value="Peptidase_M3"/>
    <property type="match status" value="1"/>
</dbReference>
<proteinExistence type="inferred from homology"/>
<accession>A0A1Y0IVT6</accession>
<dbReference type="PANTHER" id="PTHR34217:SF1">
    <property type="entry name" value="CARBOXYPEPTIDASE 1"/>
    <property type="match status" value="1"/>
</dbReference>
<keyword evidence="3 6" id="KW-0378">Hydrolase</keyword>
<dbReference type="CDD" id="cd09607">
    <property type="entry name" value="M3B_PepF"/>
    <property type="match status" value="1"/>
</dbReference>
<dbReference type="GO" id="GO:0004222">
    <property type="term" value="F:metalloendopeptidase activity"/>
    <property type="evidence" value="ECO:0007669"/>
    <property type="project" value="InterPro"/>
</dbReference>
<evidence type="ECO:0000256" key="6">
    <source>
        <dbReference type="RuleBase" id="RU003435"/>
    </source>
</evidence>
<evidence type="ECO:0000313" key="9">
    <source>
        <dbReference type="EMBL" id="ARU63595.1"/>
    </source>
</evidence>
<dbReference type="InterPro" id="IPR001567">
    <property type="entry name" value="Pept_M3A_M3B_dom"/>
</dbReference>
<comment type="similarity">
    <text evidence="6">Belongs to the peptidase M3 family.</text>
</comment>
<dbReference type="EMBL" id="CP021434">
    <property type="protein sequence ID" value="ARU63595.1"/>
    <property type="molecule type" value="Genomic_DNA"/>
</dbReference>
<keyword evidence="2 6" id="KW-0479">Metal-binding</keyword>
<feature type="domain" description="Peptidase M3A/M3B catalytic" evidence="7">
    <location>
        <begin position="201"/>
        <end position="578"/>
    </location>
</feature>
<evidence type="ECO:0000256" key="1">
    <source>
        <dbReference type="ARBA" id="ARBA00022670"/>
    </source>
</evidence>
<feature type="domain" description="Oligopeptidase F N-terminal" evidence="8">
    <location>
        <begin position="112"/>
        <end position="177"/>
    </location>
</feature>
<dbReference type="InterPro" id="IPR001333">
    <property type="entry name" value="Peptidase_M32_Taq"/>
</dbReference>
<dbReference type="PANTHER" id="PTHR34217">
    <property type="entry name" value="METAL-DEPENDENT CARBOXYPEPTIDASE"/>
    <property type="match status" value="1"/>
</dbReference>
<dbReference type="RefSeq" id="WP_087458930.1">
    <property type="nucleotide sequence ID" value="NZ_CP021434.1"/>
</dbReference>
<dbReference type="InterPro" id="IPR013647">
    <property type="entry name" value="OligopepF_N_dom"/>
</dbReference>
<reference evidence="10" key="1">
    <citation type="submission" date="2017-05" db="EMBL/GenBank/DDBJ databases">
        <authorList>
            <person name="Sung H."/>
        </authorList>
    </citation>
    <scope>NUCLEOTIDE SEQUENCE [LARGE SCALE GENOMIC DNA]</scope>
    <source>
        <strain evidence="10">AR23208</strain>
    </source>
</reference>
<dbReference type="Proteomes" id="UP000195437">
    <property type="component" value="Chromosome"/>
</dbReference>
<dbReference type="GO" id="GO:0046872">
    <property type="term" value="F:metal ion binding"/>
    <property type="evidence" value="ECO:0007669"/>
    <property type="project" value="UniProtKB-UniRule"/>
</dbReference>
<dbReference type="InterPro" id="IPR042088">
    <property type="entry name" value="OligoPept_F_C"/>
</dbReference>
<gene>
    <name evidence="9" type="ORF">CBW65_23210</name>
</gene>
<dbReference type="Gene3D" id="1.10.1370.20">
    <property type="entry name" value="Oligoendopeptidase f, C-terminal domain"/>
    <property type="match status" value="1"/>
</dbReference>
<keyword evidence="4 6" id="KW-0862">Zinc</keyword>
<dbReference type="InterPro" id="IPR011977">
    <property type="entry name" value="Pept_M3B_clade3"/>
</dbReference>
<dbReference type="AlphaFoldDB" id="A0A1Y0IVT6"/>
<evidence type="ECO:0000256" key="3">
    <source>
        <dbReference type="ARBA" id="ARBA00022801"/>
    </source>
</evidence>
<keyword evidence="1 6" id="KW-0645">Protease</keyword>
<comment type="cofactor">
    <cofactor evidence="6">
        <name>Zn(2+)</name>
        <dbReference type="ChEBI" id="CHEBI:29105"/>
    </cofactor>
    <text evidence="6">Binds 1 zinc ion.</text>
</comment>
<dbReference type="Pfam" id="PF08439">
    <property type="entry name" value="Peptidase_M3_N"/>
    <property type="match status" value="1"/>
</dbReference>
<keyword evidence="5 6" id="KW-0482">Metalloprotease</keyword>
<dbReference type="NCBIfam" id="TIGR02290">
    <property type="entry name" value="M3_fam_3"/>
    <property type="match status" value="1"/>
</dbReference>
<evidence type="ECO:0000256" key="2">
    <source>
        <dbReference type="ARBA" id="ARBA00022723"/>
    </source>
</evidence>
<name>A0A1Y0IVT6_9BACL</name>
<dbReference type="OrthoDB" id="9769691at2"/>
<evidence type="ECO:0000256" key="4">
    <source>
        <dbReference type="ARBA" id="ARBA00022833"/>
    </source>
</evidence>
<sequence>MKNLSQTWNLDPFFAGGSESPEFAQYLNQLEAGIEGLSGTISSLESANSVDAWVSVLKTVQEVFANLRYATSFTSCLLAQNVKDQHAKIVHGRITQLSAQHGAAMTVLDKQILAADDNTWAALLKDERVQPIAFYLDERRLRAGEKMAPEMEALAGDLAVDGYHAWGSLYNTLIGRMAIKVESGGEVKELSVGQAQNLYSGAPDRNVREAAFQAWEEAFAQNEELFAANLNHLGGFRWAHYKARGWDSILKEPCDINRMSRATLDVMWDVIDKNKEVFVKFLNRKAELIGADKLSYYDLYASTSTVETSYTYDEGANFIVEQFQEFSPDFADFAKQAFEQSWIEAEDRPGKRPGGFCTGFPGKNETRIFMTYDNSMGAVSTLAHELGHAYHAHVMGDMPFFSRLYAMNVAETASTFAETLVTSAAVRAAKSDDEKIALLEEKVHGSIAMYMDIHARFIFENNFYDERQKGLVSAERLNELMVEAQQKSYRDSLELYHPRFWASKLHFYSTSVPFYNFPYTFGFLFSTGVYALALQEGPTFADKYVALLRDTASMTVEELAQKHLGVDLTQPEFWQNAVDITVKDAEEFLRLTAGKVAAK</sequence>
<evidence type="ECO:0000313" key="10">
    <source>
        <dbReference type="Proteomes" id="UP000195437"/>
    </source>
</evidence>